<dbReference type="AlphaFoldDB" id="A0A0F9T9U2"/>
<organism evidence="2">
    <name type="scientific">marine sediment metagenome</name>
    <dbReference type="NCBI Taxonomy" id="412755"/>
    <lineage>
        <taxon>unclassified sequences</taxon>
        <taxon>metagenomes</taxon>
        <taxon>ecological metagenomes</taxon>
    </lineage>
</organism>
<sequence length="155" mass="16978">MGLFTGIDEAQVGSSGVYFQPGIYVVELLKVFALRGRNEVDFFIAECQVVESDNEKHPVGHKASWCVKLSQDMAMPNIKGFIAAVNGIDPHDDETVNAEVTSDVVEYAVSDDNPLAGVHVGLQTTMITTRKEKKPFTKHEWSPVDQPEAEEAAEA</sequence>
<gene>
    <name evidence="2" type="ORF">LCGC14_0375060</name>
</gene>
<reference evidence="2" key="1">
    <citation type="journal article" date="2015" name="Nature">
        <title>Complex archaea that bridge the gap between prokaryotes and eukaryotes.</title>
        <authorList>
            <person name="Spang A."/>
            <person name="Saw J.H."/>
            <person name="Jorgensen S.L."/>
            <person name="Zaremba-Niedzwiedzka K."/>
            <person name="Martijn J."/>
            <person name="Lind A.E."/>
            <person name="van Eijk R."/>
            <person name="Schleper C."/>
            <person name="Guy L."/>
            <person name="Ettema T.J."/>
        </authorList>
    </citation>
    <scope>NUCLEOTIDE SEQUENCE</scope>
</reference>
<feature type="region of interest" description="Disordered" evidence="1">
    <location>
        <begin position="131"/>
        <end position="155"/>
    </location>
</feature>
<comment type="caution">
    <text evidence="2">The sequence shown here is derived from an EMBL/GenBank/DDBJ whole genome shotgun (WGS) entry which is preliminary data.</text>
</comment>
<evidence type="ECO:0000256" key="1">
    <source>
        <dbReference type="SAM" id="MobiDB-lite"/>
    </source>
</evidence>
<accession>A0A0F9T9U2</accession>
<dbReference type="EMBL" id="LAZR01000301">
    <property type="protein sequence ID" value="KKN75949.1"/>
    <property type="molecule type" value="Genomic_DNA"/>
</dbReference>
<name>A0A0F9T9U2_9ZZZZ</name>
<evidence type="ECO:0008006" key="3">
    <source>
        <dbReference type="Google" id="ProtNLM"/>
    </source>
</evidence>
<evidence type="ECO:0000313" key="2">
    <source>
        <dbReference type="EMBL" id="KKN75949.1"/>
    </source>
</evidence>
<proteinExistence type="predicted"/>
<protein>
    <recommendedName>
        <fullName evidence="3">DUF669 domain-containing protein</fullName>
    </recommendedName>
</protein>